<dbReference type="Proteomes" id="UP000663855">
    <property type="component" value="Unassembled WGS sequence"/>
</dbReference>
<reference evidence="1" key="1">
    <citation type="submission" date="2021-02" db="EMBL/GenBank/DDBJ databases">
        <authorList>
            <person name="Nowell W R."/>
        </authorList>
    </citation>
    <scope>NUCLEOTIDE SEQUENCE</scope>
</reference>
<name>A0A814TKF7_9BILA</name>
<sequence>MIELRSYFGQYADDQSYLSSIEFHRGGNATNLIFSSPHGGFLGANLTLKKSSNNETLSTILTQLPVAGCYNDTVKQCVYTLKDCLKSSNKTISYHADARCVIDRSSTLSMYLLTRSIAKAFASHHHPFTILNKLTRQYVDPAENLLLGTFLLESAIRVYFDYHRLIAMAKEAIRSPSRGLFIEFIFHRHSQTVQLGYGFDPFSSSSLSKPLESTMRELISRSGPSVIIGNNSLTYFLMLNGFDYVIPMEPSVIIGNNSLTYFLMLNGFDYVIPMEQSQQQRQIRYRLSTYSTRMHADQRFNAILFSYPIERLRKHSIEKEAKRIAKAIEQFIQTNNIKILSSCASPSLSANRIMWLFLLFLSQSCTILYNYQ</sequence>
<dbReference type="EMBL" id="CAJOBH010006065">
    <property type="protein sequence ID" value="CAF4044158.1"/>
    <property type="molecule type" value="Genomic_DNA"/>
</dbReference>
<accession>A0A814TKF7</accession>
<protein>
    <submittedName>
        <fullName evidence="1">Uncharacterized protein</fullName>
    </submittedName>
</protein>
<evidence type="ECO:0000313" key="3">
    <source>
        <dbReference type="Proteomes" id="UP000663855"/>
    </source>
</evidence>
<dbReference type="AlphaFoldDB" id="A0A814TKF7"/>
<gene>
    <name evidence="2" type="ORF">BYL167_LOCUS16062</name>
    <name evidence="1" type="ORF">CJN711_LOCUS10015</name>
</gene>
<dbReference type="Proteomes" id="UP000681967">
    <property type="component" value="Unassembled WGS sequence"/>
</dbReference>
<proteinExistence type="predicted"/>
<evidence type="ECO:0000313" key="2">
    <source>
        <dbReference type="EMBL" id="CAF4044158.1"/>
    </source>
</evidence>
<comment type="caution">
    <text evidence="1">The sequence shown here is derived from an EMBL/GenBank/DDBJ whole genome shotgun (WGS) entry which is preliminary data.</text>
</comment>
<evidence type="ECO:0000313" key="1">
    <source>
        <dbReference type="EMBL" id="CAF1160953.1"/>
    </source>
</evidence>
<organism evidence="1 3">
    <name type="scientific">Rotaria magnacalcarata</name>
    <dbReference type="NCBI Taxonomy" id="392030"/>
    <lineage>
        <taxon>Eukaryota</taxon>
        <taxon>Metazoa</taxon>
        <taxon>Spiralia</taxon>
        <taxon>Gnathifera</taxon>
        <taxon>Rotifera</taxon>
        <taxon>Eurotatoria</taxon>
        <taxon>Bdelloidea</taxon>
        <taxon>Philodinida</taxon>
        <taxon>Philodinidae</taxon>
        <taxon>Rotaria</taxon>
    </lineage>
</organism>
<dbReference type="EMBL" id="CAJNOV010004032">
    <property type="protein sequence ID" value="CAF1160953.1"/>
    <property type="molecule type" value="Genomic_DNA"/>
</dbReference>